<feature type="domain" description="Cation/H+ exchanger transmembrane" evidence="11">
    <location>
        <begin position="14"/>
        <end position="406"/>
    </location>
</feature>
<feature type="transmembrane region" description="Helical" evidence="10">
    <location>
        <begin position="156"/>
        <end position="177"/>
    </location>
</feature>
<keyword evidence="8 10" id="KW-0472">Membrane</keyword>
<dbReference type="Gene3D" id="6.10.140.1330">
    <property type="match status" value="1"/>
</dbReference>
<evidence type="ECO:0000256" key="6">
    <source>
        <dbReference type="ARBA" id="ARBA00023053"/>
    </source>
</evidence>
<comment type="similarity">
    <text evidence="10">Belongs to the monovalent cation:proton antiporter 1 (CPA1) transporter (TC 2.A.36) family.</text>
</comment>
<feature type="transmembrane region" description="Helical" evidence="10">
    <location>
        <begin position="6"/>
        <end position="23"/>
    </location>
</feature>
<evidence type="ECO:0000256" key="7">
    <source>
        <dbReference type="ARBA" id="ARBA00023065"/>
    </source>
</evidence>
<evidence type="ECO:0000313" key="12">
    <source>
        <dbReference type="EMBL" id="TQR85152.1"/>
    </source>
</evidence>
<keyword evidence="13" id="KW-1185">Reference proteome</keyword>
<keyword evidence="6 10" id="KW-0915">Sodium</keyword>
<dbReference type="PANTHER" id="PTHR10110:SF86">
    <property type="entry name" value="SODIUM_HYDROGEN EXCHANGER 7"/>
    <property type="match status" value="1"/>
</dbReference>
<dbReference type="AlphaFoldDB" id="A0A544VYU2"/>
<evidence type="ECO:0000256" key="10">
    <source>
        <dbReference type="RuleBase" id="RU366002"/>
    </source>
</evidence>
<feature type="transmembrane region" description="Helical" evidence="10">
    <location>
        <begin position="264"/>
        <end position="284"/>
    </location>
</feature>
<gene>
    <name evidence="12" type="ORF">D8S82_18300</name>
</gene>
<evidence type="ECO:0000256" key="1">
    <source>
        <dbReference type="ARBA" id="ARBA00004651"/>
    </source>
</evidence>
<accession>A0A544VYU2</accession>
<keyword evidence="5 10" id="KW-1133">Transmembrane helix</keyword>
<feature type="transmembrane region" description="Helical" evidence="10">
    <location>
        <begin position="348"/>
        <end position="370"/>
    </location>
</feature>
<keyword evidence="4 10" id="KW-0812">Transmembrane</keyword>
<protein>
    <submittedName>
        <fullName evidence="12">Na+/H+ antiporter</fullName>
    </submittedName>
</protein>
<evidence type="ECO:0000256" key="5">
    <source>
        <dbReference type="ARBA" id="ARBA00022989"/>
    </source>
</evidence>
<comment type="caution">
    <text evidence="12">The sequence shown here is derived from an EMBL/GenBank/DDBJ whole genome shotgun (WGS) entry which is preliminary data.</text>
</comment>
<dbReference type="GO" id="GO:0051453">
    <property type="term" value="P:regulation of intracellular pH"/>
    <property type="evidence" value="ECO:0007669"/>
    <property type="project" value="TreeGrafter"/>
</dbReference>
<keyword evidence="2 10" id="KW-0813">Transport</keyword>
<feature type="transmembrane region" description="Helical" evidence="10">
    <location>
        <begin position="86"/>
        <end position="107"/>
    </location>
</feature>
<dbReference type="InterPro" id="IPR018422">
    <property type="entry name" value="Cation/H_exchanger_CPA1"/>
</dbReference>
<evidence type="ECO:0000256" key="9">
    <source>
        <dbReference type="ARBA" id="ARBA00023201"/>
    </source>
</evidence>
<keyword evidence="10" id="KW-0050">Antiport</keyword>
<dbReference type="PANTHER" id="PTHR10110">
    <property type="entry name" value="SODIUM/HYDROGEN EXCHANGER"/>
    <property type="match status" value="1"/>
</dbReference>
<keyword evidence="9 10" id="KW-0739">Sodium transport</keyword>
<sequence>MNHVEVFVTGLLLVVAALGALACRLSVPYPIMLVIGGAAIGFVPGLPEITLDPELVLALFLPPLLYKSAVYANFDDFRTNLRGLTLSTVVLVLVTMAGVAAAAHTMIPDMSWQAAFVLGAILSPTDPVAAATIMHRLNAPRRLVSSIEGEGLFNDATALVAYRVAVAATVAGAFSLAEAGLRFVFGVVAGVAIGVAVGLMSAWVRRHISDPQISVTISLLTGYAAFLPAQAVDASGVLAAVAAGIVMAIRSPEVLDARPRLQGYFVWDIVDFLINATLFAMTGLQLRAIVAGLDDYPLGALAGYALVVTAAVVIIRVAWFFAVPSITGIVDRGSRSPPRRLSASWRMIMAWSGMRGAVSLAVALAIPLTVGDGSDFPQRDLILFLTFAVIFFTLVVQGLTLPALVRRLDSDDDEPDTEEEIRARLVAAKAALSQIDALGAEEWTRDDTTQRMRGVYDYRVRRFAARLGKIEDDGYEDRSHAYQEMVRLVLQAQRDALLTMRREGRLSNETFNLILRDLDLEESRLEAT</sequence>
<comment type="function">
    <text evidence="10">Na(+)/H(+) antiporter that extrudes sodium in exchange for external protons.</text>
</comment>
<evidence type="ECO:0000256" key="4">
    <source>
        <dbReference type="ARBA" id="ARBA00022692"/>
    </source>
</evidence>
<feature type="transmembrane region" description="Helical" evidence="10">
    <location>
        <begin position="183"/>
        <end position="204"/>
    </location>
</feature>
<feature type="transmembrane region" description="Helical" evidence="10">
    <location>
        <begin position="55"/>
        <end position="74"/>
    </location>
</feature>
<organism evidence="12 13">
    <name type="scientific">Mycolicibacterium hodleri</name>
    <dbReference type="NCBI Taxonomy" id="49897"/>
    <lineage>
        <taxon>Bacteria</taxon>
        <taxon>Bacillati</taxon>
        <taxon>Actinomycetota</taxon>
        <taxon>Actinomycetes</taxon>
        <taxon>Mycobacteriales</taxon>
        <taxon>Mycobacteriaceae</taxon>
        <taxon>Mycolicibacterium</taxon>
    </lineage>
</organism>
<name>A0A544VYU2_9MYCO</name>
<dbReference type="Proteomes" id="UP000315759">
    <property type="component" value="Unassembled WGS sequence"/>
</dbReference>
<evidence type="ECO:0000313" key="13">
    <source>
        <dbReference type="Proteomes" id="UP000315759"/>
    </source>
</evidence>
<dbReference type="NCBIfam" id="TIGR00831">
    <property type="entry name" value="a_cpa1"/>
    <property type="match status" value="1"/>
</dbReference>
<dbReference type="GO" id="GO:0015385">
    <property type="term" value="F:sodium:proton antiporter activity"/>
    <property type="evidence" value="ECO:0007669"/>
    <property type="project" value="InterPro"/>
</dbReference>
<keyword evidence="7 10" id="KW-0406">Ion transport</keyword>
<feature type="transmembrane region" description="Helical" evidence="10">
    <location>
        <begin position="304"/>
        <end position="327"/>
    </location>
</feature>
<evidence type="ECO:0000256" key="2">
    <source>
        <dbReference type="ARBA" id="ARBA00022448"/>
    </source>
</evidence>
<dbReference type="InterPro" id="IPR004705">
    <property type="entry name" value="Cation/H_exchanger_CPA1_bac"/>
</dbReference>
<keyword evidence="3 10" id="KW-1003">Cell membrane</keyword>
<evidence type="ECO:0000256" key="8">
    <source>
        <dbReference type="ARBA" id="ARBA00023136"/>
    </source>
</evidence>
<feature type="transmembrane region" description="Helical" evidence="10">
    <location>
        <begin position="30"/>
        <end position="49"/>
    </location>
</feature>
<dbReference type="GO" id="GO:0098719">
    <property type="term" value="P:sodium ion import across plasma membrane"/>
    <property type="evidence" value="ECO:0007669"/>
    <property type="project" value="TreeGrafter"/>
</dbReference>
<feature type="transmembrane region" description="Helical" evidence="10">
    <location>
        <begin position="235"/>
        <end position="252"/>
    </location>
</feature>
<dbReference type="Pfam" id="PF00999">
    <property type="entry name" value="Na_H_Exchanger"/>
    <property type="match status" value="1"/>
</dbReference>
<evidence type="ECO:0000259" key="11">
    <source>
        <dbReference type="Pfam" id="PF00999"/>
    </source>
</evidence>
<evidence type="ECO:0000256" key="3">
    <source>
        <dbReference type="ARBA" id="ARBA00022475"/>
    </source>
</evidence>
<proteinExistence type="inferred from homology"/>
<comment type="subcellular location">
    <subcellularLocation>
        <location evidence="1 10">Cell membrane</location>
        <topology evidence="1 10">Multi-pass membrane protein</topology>
    </subcellularLocation>
</comment>
<reference evidence="12 13" key="1">
    <citation type="submission" date="2018-10" db="EMBL/GenBank/DDBJ databases">
        <title>Draft genome of Mycobacterium hodleri strain B.</title>
        <authorList>
            <person name="Amande T.J."/>
            <person name="Mcgenity T.J."/>
        </authorList>
    </citation>
    <scope>NUCLEOTIDE SEQUENCE [LARGE SCALE GENOMIC DNA]</scope>
    <source>
        <strain evidence="12 13">B</strain>
    </source>
</reference>
<dbReference type="InterPro" id="IPR006153">
    <property type="entry name" value="Cation/H_exchanger_TM"/>
</dbReference>
<dbReference type="GO" id="GO:0005886">
    <property type="term" value="C:plasma membrane"/>
    <property type="evidence" value="ECO:0007669"/>
    <property type="project" value="UniProtKB-SubCell"/>
</dbReference>
<dbReference type="RefSeq" id="WP_142553451.1">
    <property type="nucleotide sequence ID" value="NZ_VIFX01000023.1"/>
</dbReference>
<feature type="transmembrane region" description="Helical" evidence="10">
    <location>
        <begin position="382"/>
        <end position="405"/>
    </location>
</feature>
<dbReference type="EMBL" id="VIFX01000023">
    <property type="protein sequence ID" value="TQR85152.1"/>
    <property type="molecule type" value="Genomic_DNA"/>
</dbReference>
<dbReference type="GO" id="GO:0015386">
    <property type="term" value="F:potassium:proton antiporter activity"/>
    <property type="evidence" value="ECO:0007669"/>
    <property type="project" value="TreeGrafter"/>
</dbReference>